<feature type="transmembrane region" description="Helical" evidence="1">
    <location>
        <begin position="246"/>
        <end position="268"/>
    </location>
</feature>
<accession>A0A1E3X6N6</accession>
<dbReference type="PROSITE" id="PS51257">
    <property type="entry name" value="PROKAR_LIPOPROTEIN"/>
    <property type="match status" value="1"/>
</dbReference>
<feature type="transmembrane region" description="Helical" evidence="1">
    <location>
        <begin position="173"/>
        <end position="194"/>
    </location>
</feature>
<dbReference type="PANTHER" id="PTHR43471">
    <property type="entry name" value="ABC TRANSPORTER PERMEASE"/>
    <property type="match status" value="1"/>
</dbReference>
<feature type="transmembrane region" description="Helical" evidence="1">
    <location>
        <begin position="144"/>
        <end position="167"/>
    </location>
</feature>
<reference evidence="2 3" key="1">
    <citation type="submission" date="2016-07" db="EMBL/GenBank/DDBJ databases">
        <title>Draft genome of Scalindua rubra, obtained from a brine-seawater interface in the Red Sea, sheds light on salt adaptation in anammox bacteria.</title>
        <authorList>
            <person name="Speth D.R."/>
            <person name="Lagkouvardos I."/>
            <person name="Wang Y."/>
            <person name="Qian P.-Y."/>
            <person name="Dutilh B.E."/>
            <person name="Jetten M.S."/>
        </authorList>
    </citation>
    <scope>NUCLEOTIDE SEQUENCE [LARGE SCALE GENOMIC DNA]</scope>
    <source>
        <strain evidence="2">BSI-1</strain>
    </source>
</reference>
<feature type="transmembrane region" description="Helical" evidence="1">
    <location>
        <begin position="101"/>
        <end position="123"/>
    </location>
</feature>
<name>A0A1E3X6N6_9BACT</name>
<feature type="transmembrane region" description="Helical" evidence="1">
    <location>
        <begin position="20"/>
        <end position="43"/>
    </location>
</feature>
<proteinExistence type="predicted"/>
<evidence type="ECO:0000313" key="3">
    <source>
        <dbReference type="Proteomes" id="UP000094056"/>
    </source>
</evidence>
<organism evidence="2 3">
    <name type="scientific">Candidatus Scalindua rubra</name>
    <dbReference type="NCBI Taxonomy" id="1872076"/>
    <lineage>
        <taxon>Bacteria</taxon>
        <taxon>Pseudomonadati</taxon>
        <taxon>Planctomycetota</taxon>
        <taxon>Candidatus Brocadiia</taxon>
        <taxon>Candidatus Brocadiales</taxon>
        <taxon>Candidatus Scalinduaceae</taxon>
        <taxon>Candidatus Scalindua</taxon>
    </lineage>
</organism>
<dbReference type="Proteomes" id="UP000094056">
    <property type="component" value="Unassembled WGS sequence"/>
</dbReference>
<keyword evidence="1" id="KW-1133">Transmembrane helix</keyword>
<sequence length="274" mass="30875">MKIFIPLVINSIKEIVRQPFYYVILISGCFITLMSFTFTFFAFGEEARMIRDMGISTITISGLLTGCLSSSILIANEFERQTALAVLCKPISRIHFILGKYFGIFAATTALIFCQGLILEIALAINKYANISNDITFTLSLVDYYCLLGIYFSLLQILILTAISLVLSMYLNTAANLIVCFVVFIFCHTFSYILPFNGLSLNFMNIIISICYIILPNLQNLNMVAISDIANSSAFSFLEGTILTYIVYNSIYCIIYSIVIIWLAVFLFKRKEIV</sequence>
<gene>
    <name evidence="2" type="ORF">SCARUB_03581</name>
</gene>
<keyword evidence="1" id="KW-0472">Membrane</keyword>
<evidence type="ECO:0000256" key="1">
    <source>
        <dbReference type="SAM" id="Phobius"/>
    </source>
</evidence>
<evidence type="ECO:0000313" key="2">
    <source>
        <dbReference type="EMBL" id="ODS31288.1"/>
    </source>
</evidence>
<keyword evidence="1" id="KW-0812">Transmembrane</keyword>
<comment type="caution">
    <text evidence="2">The sequence shown here is derived from an EMBL/GenBank/DDBJ whole genome shotgun (WGS) entry which is preliminary data.</text>
</comment>
<dbReference type="AlphaFoldDB" id="A0A1E3X6N6"/>
<feature type="transmembrane region" description="Helical" evidence="1">
    <location>
        <begin position="55"/>
        <end position="75"/>
    </location>
</feature>
<dbReference type="PANTHER" id="PTHR43471:SF10">
    <property type="entry name" value="SLL1107 PROTEIN"/>
    <property type="match status" value="1"/>
</dbReference>
<dbReference type="EMBL" id="MAYW01000128">
    <property type="protein sequence ID" value="ODS31288.1"/>
    <property type="molecule type" value="Genomic_DNA"/>
</dbReference>
<protein>
    <recommendedName>
        <fullName evidence="4">ABC-2 family transporter protein</fullName>
    </recommendedName>
</protein>
<evidence type="ECO:0008006" key="4">
    <source>
        <dbReference type="Google" id="ProtNLM"/>
    </source>
</evidence>